<evidence type="ECO:0000313" key="2">
    <source>
        <dbReference type="EnsemblMetazoa" id="GBRI019924-PA"/>
    </source>
</evidence>
<evidence type="ECO:0000256" key="1">
    <source>
        <dbReference type="SAM" id="Phobius"/>
    </source>
</evidence>
<accession>A0A1A9WHH9</accession>
<keyword evidence="1" id="KW-0472">Membrane</keyword>
<dbReference type="VEuPathDB" id="VectorBase:GBRI019924"/>
<keyword evidence="1" id="KW-0812">Transmembrane</keyword>
<protein>
    <submittedName>
        <fullName evidence="2">Uncharacterized protein</fullName>
    </submittedName>
</protein>
<name>A0A1A9WHH9_9MUSC</name>
<dbReference type="EnsemblMetazoa" id="GBRI019924-RA">
    <property type="protein sequence ID" value="GBRI019924-PA"/>
    <property type="gene ID" value="GBRI019924"/>
</dbReference>
<sequence>MYKITETHFDQIIFSLEKIFSMFCLSRLRFDFTLMYTLVYVYITRYRSLNLYMLMLQQQSAKTFRSTIIKKFLTQSKGSGDEKRSNATKALLSLFVKLRGTLYISRY</sequence>
<reference evidence="2" key="2">
    <citation type="submission" date="2020-05" db="UniProtKB">
        <authorList>
            <consortium name="EnsemblMetazoa"/>
        </authorList>
    </citation>
    <scope>IDENTIFICATION</scope>
    <source>
        <strain evidence="2">IAEA</strain>
    </source>
</reference>
<evidence type="ECO:0000313" key="3">
    <source>
        <dbReference type="Proteomes" id="UP000091820"/>
    </source>
</evidence>
<reference evidence="3" key="1">
    <citation type="submission" date="2014-03" db="EMBL/GenBank/DDBJ databases">
        <authorList>
            <person name="Aksoy S."/>
            <person name="Warren W."/>
            <person name="Wilson R.K."/>
        </authorList>
    </citation>
    <scope>NUCLEOTIDE SEQUENCE [LARGE SCALE GENOMIC DNA]</scope>
    <source>
        <strain evidence="3">IAEA</strain>
    </source>
</reference>
<dbReference type="AlphaFoldDB" id="A0A1A9WHH9"/>
<organism evidence="2 3">
    <name type="scientific">Glossina brevipalpis</name>
    <dbReference type="NCBI Taxonomy" id="37001"/>
    <lineage>
        <taxon>Eukaryota</taxon>
        <taxon>Metazoa</taxon>
        <taxon>Ecdysozoa</taxon>
        <taxon>Arthropoda</taxon>
        <taxon>Hexapoda</taxon>
        <taxon>Insecta</taxon>
        <taxon>Pterygota</taxon>
        <taxon>Neoptera</taxon>
        <taxon>Endopterygota</taxon>
        <taxon>Diptera</taxon>
        <taxon>Brachycera</taxon>
        <taxon>Muscomorpha</taxon>
        <taxon>Hippoboscoidea</taxon>
        <taxon>Glossinidae</taxon>
        <taxon>Glossina</taxon>
    </lineage>
</organism>
<keyword evidence="3" id="KW-1185">Reference proteome</keyword>
<proteinExistence type="predicted"/>
<dbReference type="Proteomes" id="UP000091820">
    <property type="component" value="Unassembled WGS sequence"/>
</dbReference>
<keyword evidence="1" id="KW-1133">Transmembrane helix</keyword>
<feature type="transmembrane region" description="Helical" evidence="1">
    <location>
        <begin position="20"/>
        <end position="43"/>
    </location>
</feature>